<feature type="domain" description="TonB-dependent receptor plug" evidence="16">
    <location>
        <begin position="48"/>
        <end position="164"/>
    </location>
</feature>
<dbReference type="AlphaFoldDB" id="A0A2S0MY14"/>
<evidence type="ECO:0000256" key="13">
    <source>
        <dbReference type="RuleBase" id="RU003357"/>
    </source>
</evidence>
<proteinExistence type="inferred from homology"/>
<dbReference type="Gene3D" id="2.40.170.20">
    <property type="entry name" value="TonB-dependent receptor, beta-barrel domain"/>
    <property type="match status" value="1"/>
</dbReference>
<feature type="domain" description="TonB-dependent receptor-like beta-barrel" evidence="15">
    <location>
        <begin position="299"/>
        <end position="752"/>
    </location>
</feature>
<dbReference type="Pfam" id="PF07715">
    <property type="entry name" value="Plug"/>
    <property type="match status" value="1"/>
</dbReference>
<dbReference type="InterPro" id="IPR000531">
    <property type="entry name" value="Beta-barrel_TonB"/>
</dbReference>
<accession>A0A2S0MY14</accession>
<evidence type="ECO:0000256" key="10">
    <source>
        <dbReference type="ARBA" id="ARBA00023170"/>
    </source>
</evidence>
<reference evidence="17 18" key="1">
    <citation type="submission" date="2018-03" db="EMBL/GenBank/DDBJ databases">
        <title>Genome sequencing of Simplicispira sp.</title>
        <authorList>
            <person name="Kim S.-J."/>
            <person name="Heo J."/>
            <person name="Kwon S.-W."/>
        </authorList>
    </citation>
    <scope>NUCLEOTIDE SEQUENCE [LARGE SCALE GENOMIC DNA]</scope>
    <source>
        <strain evidence="17 18">SC1-8</strain>
    </source>
</reference>
<protein>
    <submittedName>
        <fullName evidence="17">TonB-dependent receptor</fullName>
    </submittedName>
</protein>
<evidence type="ECO:0000256" key="3">
    <source>
        <dbReference type="ARBA" id="ARBA00022448"/>
    </source>
</evidence>
<evidence type="ECO:0000313" key="18">
    <source>
        <dbReference type="Proteomes" id="UP000239326"/>
    </source>
</evidence>
<dbReference type="OrthoDB" id="9760620at2"/>
<dbReference type="EMBL" id="CP027669">
    <property type="protein sequence ID" value="AVO40780.1"/>
    <property type="molecule type" value="Genomic_DNA"/>
</dbReference>
<keyword evidence="10 17" id="KW-0675">Receptor</keyword>
<organism evidence="17 18">
    <name type="scientific">Simplicispira suum</name>
    <dbReference type="NCBI Taxonomy" id="2109915"/>
    <lineage>
        <taxon>Bacteria</taxon>
        <taxon>Pseudomonadati</taxon>
        <taxon>Pseudomonadota</taxon>
        <taxon>Betaproteobacteria</taxon>
        <taxon>Burkholderiales</taxon>
        <taxon>Comamonadaceae</taxon>
        <taxon>Simplicispira</taxon>
    </lineage>
</organism>
<sequence>MRCNRMALAIAIAFPFSLSANAQTSDVPVKELGMVTITGGQPTSLPTQIPTTMEGVTGAQIEQSINATDSEDALKYFPSLLVRKRYIGDYNHAILSSRASGTGNSARSAVYADGILLSNYLGNGIGGLSFPPRWGLVTPEEIERVDVMYGPFSAAYPGNSVGAVVDYVTRMPTKFEAHAKMGYVSQPFELYGTDTTARSWQASTSVGNKRGDWAWFLNFSHTDSQGQPLTFATRTLASGTPGTAGTPVTGAVPGLNGANAPWWILGSGTAYTTQQDHFKAKVAWDITPSLRAAYTLGVWQNQSQGRPVSYLRDAAGQPVTSGAINIGGRSYAPLSGGDFALTNESLLHTMHGLSVKRHTQGVFDWEVAASLYDYGKDQKRQNSAANTLPGAASGGPGTLADGKGTGWNNLALKGIWRPAGMQGAHIVDFGFQQDHYQLDYLSSAIPGNWLQDGPGARVSEVGGKTRLQSLYAQDAWSFAPRWKTVLGLRGERWSAYDGRTAIPGAAPAIDTRWAGRSETHLSPKAALSWQWLADTVLKASAGRAVRFPTVSELYGATSTANAQYLNDPNLRPEKSWTTELSAEKDLGNSLLRLTLFTEDTHDALYTQTTLDTVANRNVSRVQNVGRIATKGLELAWSGSDVLRRGLDLNASVTYADSVIMDNAGFVAVPGDTLGKRQPNVAKWCASALASYRWNARWSTSIGARYSSPQFRTLNNSDVNGFTYMGVSQFFTVDLRARYQVNKHLAASFGIDNANNYPFWNFHPYPQRSYVAELKIDL</sequence>
<dbReference type="KEGG" id="simp:C6571_05305"/>
<dbReference type="InterPro" id="IPR036942">
    <property type="entry name" value="Beta-barrel_TonB_sf"/>
</dbReference>
<evidence type="ECO:0000256" key="2">
    <source>
        <dbReference type="ARBA" id="ARBA00009810"/>
    </source>
</evidence>
<evidence type="ECO:0000256" key="14">
    <source>
        <dbReference type="SAM" id="SignalP"/>
    </source>
</evidence>
<dbReference type="GO" id="GO:0009279">
    <property type="term" value="C:cell outer membrane"/>
    <property type="evidence" value="ECO:0007669"/>
    <property type="project" value="UniProtKB-SubCell"/>
</dbReference>
<keyword evidence="18" id="KW-1185">Reference proteome</keyword>
<dbReference type="Pfam" id="PF00593">
    <property type="entry name" value="TonB_dep_Rec_b-barrel"/>
    <property type="match status" value="1"/>
</dbReference>
<keyword evidence="5 12" id="KW-0812">Transmembrane</keyword>
<dbReference type="GO" id="GO:0044718">
    <property type="term" value="P:siderophore transmembrane transport"/>
    <property type="evidence" value="ECO:0007669"/>
    <property type="project" value="TreeGrafter"/>
</dbReference>
<evidence type="ECO:0000259" key="15">
    <source>
        <dbReference type="Pfam" id="PF00593"/>
    </source>
</evidence>
<dbReference type="InterPro" id="IPR037066">
    <property type="entry name" value="Plug_dom_sf"/>
</dbReference>
<dbReference type="PANTHER" id="PTHR30069:SF53">
    <property type="entry name" value="COLICIN I RECEPTOR-RELATED"/>
    <property type="match status" value="1"/>
</dbReference>
<evidence type="ECO:0000313" key="17">
    <source>
        <dbReference type="EMBL" id="AVO40780.1"/>
    </source>
</evidence>
<evidence type="ECO:0000256" key="9">
    <source>
        <dbReference type="ARBA" id="ARBA00023136"/>
    </source>
</evidence>
<evidence type="ECO:0000256" key="7">
    <source>
        <dbReference type="ARBA" id="ARBA00023065"/>
    </source>
</evidence>
<dbReference type="Gene3D" id="2.170.130.10">
    <property type="entry name" value="TonB-dependent receptor, plug domain"/>
    <property type="match status" value="1"/>
</dbReference>
<dbReference type="GO" id="GO:0015344">
    <property type="term" value="F:siderophore uptake transmembrane transporter activity"/>
    <property type="evidence" value="ECO:0007669"/>
    <property type="project" value="TreeGrafter"/>
</dbReference>
<feature type="signal peptide" evidence="14">
    <location>
        <begin position="1"/>
        <end position="22"/>
    </location>
</feature>
<evidence type="ECO:0000256" key="8">
    <source>
        <dbReference type="ARBA" id="ARBA00023077"/>
    </source>
</evidence>
<keyword evidence="9 12" id="KW-0472">Membrane</keyword>
<evidence type="ECO:0000256" key="11">
    <source>
        <dbReference type="ARBA" id="ARBA00023237"/>
    </source>
</evidence>
<evidence type="ECO:0000259" key="16">
    <source>
        <dbReference type="Pfam" id="PF07715"/>
    </source>
</evidence>
<dbReference type="PANTHER" id="PTHR30069">
    <property type="entry name" value="TONB-DEPENDENT OUTER MEMBRANE RECEPTOR"/>
    <property type="match status" value="1"/>
</dbReference>
<keyword evidence="6 14" id="KW-0732">Signal</keyword>
<name>A0A2S0MY14_9BURK</name>
<keyword evidence="11 12" id="KW-0998">Cell outer membrane</keyword>
<dbReference type="Proteomes" id="UP000239326">
    <property type="component" value="Chromosome"/>
</dbReference>
<feature type="chain" id="PRO_5015682895" evidence="14">
    <location>
        <begin position="23"/>
        <end position="777"/>
    </location>
</feature>
<keyword evidence="8 13" id="KW-0798">TonB box</keyword>
<dbReference type="RefSeq" id="WP_106445771.1">
    <property type="nucleotide sequence ID" value="NZ_CP027669.1"/>
</dbReference>
<evidence type="ECO:0000256" key="4">
    <source>
        <dbReference type="ARBA" id="ARBA00022452"/>
    </source>
</evidence>
<dbReference type="PROSITE" id="PS52016">
    <property type="entry name" value="TONB_DEPENDENT_REC_3"/>
    <property type="match status" value="1"/>
</dbReference>
<keyword evidence="3 12" id="KW-0813">Transport</keyword>
<dbReference type="InterPro" id="IPR012910">
    <property type="entry name" value="Plug_dom"/>
</dbReference>
<dbReference type="SUPFAM" id="SSF56935">
    <property type="entry name" value="Porins"/>
    <property type="match status" value="1"/>
</dbReference>
<comment type="similarity">
    <text evidence="2 12 13">Belongs to the TonB-dependent receptor family.</text>
</comment>
<keyword evidence="7" id="KW-0406">Ion transport</keyword>
<comment type="subcellular location">
    <subcellularLocation>
        <location evidence="1 12">Cell outer membrane</location>
        <topology evidence="1 12">Multi-pass membrane protein</topology>
    </subcellularLocation>
</comment>
<evidence type="ECO:0000256" key="6">
    <source>
        <dbReference type="ARBA" id="ARBA00022729"/>
    </source>
</evidence>
<dbReference type="InterPro" id="IPR039426">
    <property type="entry name" value="TonB-dep_rcpt-like"/>
</dbReference>
<gene>
    <name evidence="17" type="ORF">C6571_05305</name>
</gene>
<evidence type="ECO:0000256" key="5">
    <source>
        <dbReference type="ARBA" id="ARBA00022692"/>
    </source>
</evidence>
<keyword evidence="4 12" id="KW-1134">Transmembrane beta strand</keyword>
<evidence type="ECO:0000256" key="1">
    <source>
        <dbReference type="ARBA" id="ARBA00004571"/>
    </source>
</evidence>
<evidence type="ECO:0000256" key="12">
    <source>
        <dbReference type="PROSITE-ProRule" id="PRU01360"/>
    </source>
</evidence>